<dbReference type="InterPro" id="IPR014729">
    <property type="entry name" value="Rossmann-like_a/b/a_fold"/>
</dbReference>
<name>A0ABD7FTL0_9VIBR</name>
<dbReference type="AlphaFoldDB" id="A0ABD7FTL0"/>
<evidence type="ECO:0000313" key="2">
    <source>
        <dbReference type="EMBL" id="RBM65992.1"/>
    </source>
</evidence>
<organism evidence="2 3">
    <name type="scientific">Vibrio paracholerae</name>
    <dbReference type="NCBI Taxonomy" id="650003"/>
    <lineage>
        <taxon>Bacteria</taxon>
        <taxon>Pseudomonadati</taxon>
        <taxon>Pseudomonadota</taxon>
        <taxon>Gammaproteobacteria</taxon>
        <taxon>Vibrionales</taxon>
        <taxon>Vibrionaceae</taxon>
        <taxon>Vibrio</taxon>
    </lineage>
</organism>
<sequence length="322" mass="36695">MSAVCPIYVVLGKRLNANQLTLEGKSRVDGLISALQCHENTAARVAFCGGITLGQTVSEAKRMHEYFEQRRQQLGLSFPQIDVLLEQESTSTVENIEHVAQVLLESGVVQRGETLALTLVSNDYHLKRIFEIQQLMDEQGLLRKLVDRCAQSGVRLEIARDLKAHLCVPYPHQNPQGLRFLWVDELTTYRVFLEGVVANAFQRPLMQVQQQPYWIAQKAIAELRHTMSEEPRLLSLLDVIETVVESTIYQIQHGQVNHNQINHDQANHDQANHSLAVNNPTMDSQTDQQVFCEALAILDTELTLLNRLCDPELERSGRWWKR</sequence>
<dbReference type="InterPro" id="IPR051599">
    <property type="entry name" value="Cell_Envelope_Assoc"/>
</dbReference>
<protein>
    <submittedName>
        <fullName evidence="2">YdcF family protein</fullName>
    </submittedName>
</protein>
<dbReference type="Proteomes" id="UP000252199">
    <property type="component" value="Unassembled WGS sequence"/>
</dbReference>
<accession>A0ABD7FTL0</accession>
<dbReference type="PANTHER" id="PTHR30336:SF20">
    <property type="entry name" value="DUF218 DOMAIN-CONTAINING PROTEIN"/>
    <property type="match status" value="1"/>
</dbReference>
<dbReference type="Gene3D" id="3.40.50.620">
    <property type="entry name" value="HUPs"/>
    <property type="match status" value="1"/>
</dbReference>
<dbReference type="EMBL" id="QKKU01000078">
    <property type="protein sequence ID" value="RBM65992.1"/>
    <property type="molecule type" value="Genomic_DNA"/>
</dbReference>
<comment type="caution">
    <text evidence="2">The sequence shown here is derived from an EMBL/GenBank/DDBJ whole genome shotgun (WGS) entry which is preliminary data.</text>
</comment>
<evidence type="ECO:0000259" key="1">
    <source>
        <dbReference type="Pfam" id="PF02698"/>
    </source>
</evidence>
<dbReference type="RefSeq" id="WP_113610895.1">
    <property type="nucleotide sequence ID" value="NZ_CAWQMY010000145.1"/>
</dbReference>
<proteinExistence type="predicted"/>
<reference evidence="2 3" key="1">
    <citation type="submission" date="2018-06" db="EMBL/GenBank/DDBJ databases">
        <title>Draft genome sequences of nine Vibrio sp. clinical isolates from across the United States representing the closest known relative of Vibrio cholerae.</title>
        <authorList>
            <person name="Islam M.T."/>
            <person name="Liang K."/>
            <person name="Im M.S."/>
            <person name="Winkjer J."/>
            <person name="Busby S."/>
            <person name="Batra D."/>
            <person name="Rowe L."/>
            <person name="Tarr C.L."/>
            <person name="Boucher Y."/>
        </authorList>
    </citation>
    <scope>NUCLEOTIDE SEQUENCE [LARGE SCALE GENOMIC DNA]</scope>
    <source>
        <strain evidence="2 3">2017V-1110</strain>
    </source>
</reference>
<gene>
    <name evidence="2" type="ORF">DLR72_12670</name>
</gene>
<dbReference type="PANTHER" id="PTHR30336">
    <property type="entry name" value="INNER MEMBRANE PROTEIN, PROBABLE PERMEASE"/>
    <property type="match status" value="1"/>
</dbReference>
<dbReference type="CDD" id="cd06259">
    <property type="entry name" value="YdcF-like"/>
    <property type="match status" value="1"/>
</dbReference>
<evidence type="ECO:0000313" key="3">
    <source>
        <dbReference type="Proteomes" id="UP000252199"/>
    </source>
</evidence>
<dbReference type="InterPro" id="IPR003848">
    <property type="entry name" value="DUF218"/>
</dbReference>
<dbReference type="Pfam" id="PF02698">
    <property type="entry name" value="DUF218"/>
    <property type="match status" value="1"/>
</dbReference>
<feature type="domain" description="DUF218" evidence="1">
    <location>
        <begin position="9"/>
        <end position="130"/>
    </location>
</feature>